<gene>
    <name evidence="2" type="ORF">CC78DRAFT_586118</name>
</gene>
<sequence>MYGFTAGHVIKQMQKRTESSGSPSATKLLLSVAPDIEGFICEDNILGSILDPELLPGVAAGNTAPSHDWVLFSLELPRPNQVPKIHSTEQFTDGVSNSVLLLGGTHGIRRGELSDSMARVLIRQGEGFVDAYMLELEEGQVRDGDSGAWVVRNAAPELYGHVVATDALGDAYVIPVPNTFDNIRDCMGAASVQLPRSSDFAHFHTNTSPTVAERPQTMPEKKRLRRIYDDPRNNPTLPDPWGIFLQVSDANYQGEEIREFCDNVAMLDSTSHIGSPQRKAWLDDREYQTSRSRGYPGSLLASQLQQYLRTARFCSKGLPDADRRHETIWKHITSQASFNITNNVDYYYTFRLECHIPFMYMVSLLPGKFSSGVTFRKNDWSDATLSRGSPSEMWSKSIQYAREAQFSLLINGSKDHEWVAYALADCRYDGYEEEENCDDCEDDESEDFDCICEDPIIGDSTFVIDSNKPIWDPRSYFFLTLRNRMAHVSDEWHKITRVIELSIKQHTLDHPLASSKLGHVMPQQFGVIEKANKRTSRFLVPVSHINDMLLRTNDAWQNFRTQESNARYECQSFEDMRKINESFNNIWSLKRRFDLMEKKLHIQLDFEARQLHQRTLALMLNRNMLLYNATNMLSDSNRMICLDGKVNESYHITFFNVVVPIATVSSYFGTTSGTVPFTRNVTSFIISLAVLILALRITMMLLDNLKAVVMTETVEMRGVYKFS</sequence>
<protein>
    <submittedName>
        <fullName evidence="2">Uncharacterized protein</fullName>
    </submittedName>
</protein>
<keyword evidence="1" id="KW-0472">Membrane</keyword>
<dbReference type="OrthoDB" id="5865767at2759"/>
<dbReference type="AlphaFoldDB" id="A0A9P4N5D1"/>
<accession>A0A9P4N5D1</accession>
<evidence type="ECO:0000313" key="3">
    <source>
        <dbReference type="Proteomes" id="UP000800093"/>
    </source>
</evidence>
<keyword evidence="3" id="KW-1185">Reference proteome</keyword>
<feature type="transmembrane region" description="Helical" evidence="1">
    <location>
        <begin position="681"/>
        <end position="702"/>
    </location>
</feature>
<evidence type="ECO:0000313" key="2">
    <source>
        <dbReference type="EMBL" id="KAF2259286.1"/>
    </source>
</evidence>
<organism evidence="2 3">
    <name type="scientific">Lojkania enalia</name>
    <dbReference type="NCBI Taxonomy" id="147567"/>
    <lineage>
        <taxon>Eukaryota</taxon>
        <taxon>Fungi</taxon>
        <taxon>Dikarya</taxon>
        <taxon>Ascomycota</taxon>
        <taxon>Pezizomycotina</taxon>
        <taxon>Dothideomycetes</taxon>
        <taxon>Pleosporomycetidae</taxon>
        <taxon>Pleosporales</taxon>
        <taxon>Pleosporales incertae sedis</taxon>
        <taxon>Lojkania</taxon>
    </lineage>
</organism>
<comment type="caution">
    <text evidence="2">The sequence shown here is derived from an EMBL/GenBank/DDBJ whole genome shotgun (WGS) entry which is preliminary data.</text>
</comment>
<keyword evidence="1" id="KW-0812">Transmembrane</keyword>
<dbReference type="Proteomes" id="UP000800093">
    <property type="component" value="Unassembled WGS sequence"/>
</dbReference>
<keyword evidence="1" id="KW-1133">Transmembrane helix</keyword>
<evidence type="ECO:0000256" key="1">
    <source>
        <dbReference type="SAM" id="Phobius"/>
    </source>
</evidence>
<reference evidence="3" key="1">
    <citation type="journal article" date="2020" name="Stud. Mycol.">
        <title>101 Dothideomycetes genomes: A test case for predicting lifestyles and emergence of pathogens.</title>
        <authorList>
            <person name="Haridas S."/>
            <person name="Albert R."/>
            <person name="Binder M."/>
            <person name="Bloem J."/>
            <person name="LaButti K."/>
            <person name="Salamov A."/>
            <person name="Andreopoulos B."/>
            <person name="Baker S."/>
            <person name="Barry K."/>
            <person name="Bills G."/>
            <person name="Bluhm B."/>
            <person name="Cannon C."/>
            <person name="Castanera R."/>
            <person name="Culley D."/>
            <person name="Daum C."/>
            <person name="Ezra D."/>
            <person name="Gonzalez J."/>
            <person name="Henrissat B."/>
            <person name="Kuo A."/>
            <person name="Liang C."/>
            <person name="Lipzen A."/>
            <person name="Lutzoni F."/>
            <person name="Magnuson J."/>
            <person name="Mondo S."/>
            <person name="Nolan M."/>
            <person name="Ohm R."/>
            <person name="Pangilinan J."/>
            <person name="Park H.-J."/>
            <person name="Ramirez L."/>
            <person name="Alfaro M."/>
            <person name="Sun H."/>
            <person name="Tritt A."/>
            <person name="Yoshinaga Y."/>
            <person name="Zwiers L.-H."/>
            <person name="Turgeon B."/>
            <person name="Goodwin S."/>
            <person name="Spatafora J."/>
            <person name="Crous P."/>
            <person name="Grigoriev I."/>
        </authorList>
    </citation>
    <scope>NUCLEOTIDE SEQUENCE [LARGE SCALE GENOMIC DNA]</scope>
    <source>
        <strain evidence="3">CBS 304.66</strain>
    </source>
</reference>
<name>A0A9P4N5D1_9PLEO</name>
<dbReference type="EMBL" id="ML986713">
    <property type="protein sequence ID" value="KAF2259286.1"/>
    <property type="molecule type" value="Genomic_DNA"/>
</dbReference>
<feature type="transmembrane region" description="Helical" evidence="1">
    <location>
        <begin position="650"/>
        <end position="669"/>
    </location>
</feature>
<proteinExistence type="predicted"/>